<comment type="similarity">
    <text evidence="2">Belongs to the acyltransferase 3 family.</text>
</comment>
<dbReference type="Pfam" id="PF01757">
    <property type="entry name" value="Acyl_transf_3"/>
    <property type="match status" value="1"/>
</dbReference>
<feature type="compositionally biased region" description="Low complexity" evidence="7">
    <location>
        <begin position="31"/>
        <end position="51"/>
    </location>
</feature>
<dbReference type="GO" id="GO:0009246">
    <property type="term" value="P:enterobacterial common antigen biosynthetic process"/>
    <property type="evidence" value="ECO:0007669"/>
    <property type="project" value="TreeGrafter"/>
</dbReference>
<feature type="transmembrane region" description="Helical" evidence="8">
    <location>
        <begin position="219"/>
        <end position="240"/>
    </location>
</feature>
<feature type="region of interest" description="Disordered" evidence="7">
    <location>
        <begin position="1"/>
        <end position="62"/>
    </location>
</feature>
<feature type="domain" description="Acyltransferase 3" evidence="9">
    <location>
        <begin position="98"/>
        <end position="415"/>
    </location>
</feature>
<evidence type="ECO:0000256" key="6">
    <source>
        <dbReference type="ARBA" id="ARBA00023136"/>
    </source>
</evidence>
<proteinExistence type="inferred from homology"/>
<feature type="transmembrane region" description="Helical" evidence="8">
    <location>
        <begin position="399"/>
        <end position="419"/>
    </location>
</feature>
<evidence type="ECO:0000259" key="9">
    <source>
        <dbReference type="Pfam" id="PF01757"/>
    </source>
</evidence>
<evidence type="ECO:0000256" key="1">
    <source>
        <dbReference type="ARBA" id="ARBA00004651"/>
    </source>
</evidence>
<keyword evidence="6 8" id="KW-0472">Membrane</keyword>
<comment type="subcellular location">
    <subcellularLocation>
        <location evidence="1">Cell membrane</location>
        <topology evidence="1">Multi-pass membrane protein</topology>
    </subcellularLocation>
</comment>
<evidence type="ECO:0000256" key="2">
    <source>
        <dbReference type="ARBA" id="ARBA00007400"/>
    </source>
</evidence>
<dbReference type="InterPro" id="IPR002656">
    <property type="entry name" value="Acyl_transf_3_dom"/>
</dbReference>
<feature type="transmembrane region" description="Helical" evidence="8">
    <location>
        <begin position="247"/>
        <end position="267"/>
    </location>
</feature>
<evidence type="ECO:0000256" key="4">
    <source>
        <dbReference type="ARBA" id="ARBA00022692"/>
    </source>
</evidence>
<evidence type="ECO:0000256" key="3">
    <source>
        <dbReference type="ARBA" id="ARBA00022475"/>
    </source>
</evidence>
<feature type="transmembrane region" description="Helical" evidence="8">
    <location>
        <begin position="101"/>
        <end position="120"/>
    </location>
</feature>
<evidence type="ECO:0000256" key="8">
    <source>
        <dbReference type="SAM" id="Phobius"/>
    </source>
</evidence>
<dbReference type="GO" id="GO:0005886">
    <property type="term" value="C:plasma membrane"/>
    <property type="evidence" value="ECO:0007669"/>
    <property type="project" value="UniProtKB-SubCell"/>
</dbReference>
<name>D6A1W5_STRV1</name>
<evidence type="ECO:0000313" key="11">
    <source>
        <dbReference type="Proteomes" id="UP000003824"/>
    </source>
</evidence>
<dbReference type="AlphaFoldDB" id="D6A1W5"/>
<keyword evidence="5 8" id="KW-1133">Transmembrane helix</keyword>
<dbReference type="PANTHER" id="PTHR40074:SF2">
    <property type="entry name" value="O-ACETYLTRANSFERASE WECH"/>
    <property type="match status" value="1"/>
</dbReference>
<dbReference type="EMBL" id="DS999641">
    <property type="protein sequence ID" value="EFE67507.2"/>
    <property type="molecule type" value="Genomic_DNA"/>
</dbReference>
<evidence type="ECO:0000256" key="7">
    <source>
        <dbReference type="SAM" id="MobiDB-lite"/>
    </source>
</evidence>
<sequence>MRSSGRAVRSAWCAGRCGAASGRSDTGGGPERTAAAPHPPRAANRVPPATAGPSALQLPYTGRPESCAVPNDIAVRLPQQQSSSPSEQTAAPREHRPDIDLMRLICSATIMLGHVGAQFIHSTGNDPAGGSGAYWAGHVAEAVNPYAVPLYFAMAGWAVLVGAPPRDGARMWQRIVRNVVPLFVWTAIYLVWAWLRDRNERPVTELAAHSLFGSVQPAYHLWFMYTYIPLIALLAFAVLLRAGKRPWGLGAALLGIAVLPSALTTAAEVTGRDMPPVAWGFGTYSLVYAVGGALLFALPAGAVRRRWPLFVLLPLTMAGALWYNTQIHYVMPNAHLFVAAMSICVLLLVSRVRVPGAWRPRLRKLAGAALGAYLVHVLFVEEIVAPLVSPDLSGPVAGLLLVGLLITVMALSFACSLLWGRLNLRRLLG</sequence>
<dbReference type="GO" id="GO:0016413">
    <property type="term" value="F:O-acetyltransferase activity"/>
    <property type="evidence" value="ECO:0007669"/>
    <property type="project" value="TreeGrafter"/>
</dbReference>
<organism evidence="10 11">
    <name type="scientific">Streptomyces viridosporus (strain ATCC 14672 / DSM 40746 / JCM 4963 / KCTC 9882 / NRRL B-12104 / FH 1290)</name>
    <name type="common">Streptomyces ghanaensis</name>
    <dbReference type="NCBI Taxonomy" id="566461"/>
    <lineage>
        <taxon>Bacteria</taxon>
        <taxon>Bacillati</taxon>
        <taxon>Actinomycetota</taxon>
        <taxon>Actinomycetes</taxon>
        <taxon>Kitasatosporales</taxon>
        <taxon>Streptomycetaceae</taxon>
        <taxon>Streptomyces</taxon>
    </lineage>
</organism>
<reference evidence="11" key="1">
    <citation type="submission" date="2008-12" db="EMBL/GenBank/DDBJ databases">
        <title>Annotation of Streptomyces ghanaensis ATCC 14672.</title>
        <authorList>
            <consortium name="The Broad Institute Genome Sequencing Platform"/>
            <consortium name="Broad Institute Microbial Sequencing Center"/>
            <person name="Fischbach M."/>
            <person name="Ward D."/>
            <person name="Young S."/>
            <person name="Kodira C.D."/>
            <person name="Zeng Q."/>
            <person name="Koehrsen M."/>
            <person name="Godfrey P."/>
            <person name="Alvarado L."/>
            <person name="Berlin A.M."/>
            <person name="Borenstein D."/>
            <person name="Chen Z."/>
            <person name="Engels R."/>
            <person name="Freedman E."/>
            <person name="Gellesch M."/>
            <person name="Goldberg J."/>
            <person name="Griggs A."/>
            <person name="Gujja S."/>
            <person name="Heiman D.I."/>
            <person name="Hepburn T.A."/>
            <person name="Howarth C."/>
            <person name="Jen D."/>
            <person name="Larson L."/>
            <person name="Lewis B."/>
            <person name="Mehta T."/>
            <person name="Park D."/>
            <person name="Pearson M."/>
            <person name="Roberts A."/>
            <person name="Saif S."/>
            <person name="Shea T.D."/>
            <person name="Shenoy N."/>
            <person name="Sisk P."/>
            <person name="Stolte C."/>
            <person name="Sykes S.N."/>
            <person name="Walk T."/>
            <person name="White J."/>
            <person name="Yandava C."/>
            <person name="Straight P."/>
            <person name="Clardy J."/>
            <person name="Hung D."/>
            <person name="Kolter R."/>
            <person name="Mekalanos J."/>
            <person name="Walker S."/>
            <person name="Walsh C.T."/>
            <person name="Wieland B.L.C."/>
            <person name="Ilzarbe M."/>
            <person name="Galagan J."/>
            <person name="Nusbaum C."/>
            <person name="Birren B."/>
        </authorList>
    </citation>
    <scope>NUCLEOTIDE SEQUENCE [LARGE SCALE GENOMIC DNA]</scope>
    <source>
        <strain evidence="11">ATCC 14672 / DSM 40746 / JCM 4963 / KCTC 9882 / NRRL B-12104 / FH 1290</strain>
    </source>
</reference>
<dbReference type="Proteomes" id="UP000003824">
    <property type="component" value="Unassembled WGS sequence"/>
</dbReference>
<evidence type="ECO:0000256" key="5">
    <source>
        <dbReference type="ARBA" id="ARBA00022989"/>
    </source>
</evidence>
<accession>D6A1W5</accession>
<keyword evidence="3" id="KW-1003">Cell membrane</keyword>
<feature type="transmembrane region" description="Helical" evidence="8">
    <location>
        <begin position="307"/>
        <end position="323"/>
    </location>
</feature>
<feature type="transmembrane region" description="Helical" evidence="8">
    <location>
        <begin position="279"/>
        <end position="300"/>
    </location>
</feature>
<keyword evidence="4 8" id="KW-0812">Transmembrane</keyword>
<feature type="transmembrane region" description="Helical" evidence="8">
    <location>
        <begin position="146"/>
        <end position="163"/>
    </location>
</feature>
<dbReference type="PANTHER" id="PTHR40074">
    <property type="entry name" value="O-ACETYLTRANSFERASE WECH"/>
    <property type="match status" value="1"/>
</dbReference>
<feature type="transmembrane region" description="Helical" evidence="8">
    <location>
        <begin position="362"/>
        <end position="379"/>
    </location>
</feature>
<protein>
    <submittedName>
        <fullName evidence="10">Predicted protein</fullName>
    </submittedName>
</protein>
<feature type="transmembrane region" description="Helical" evidence="8">
    <location>
        <begin position="329"/>
        <end position="350"/>
    </location>
</feature>
<feature type="transmembrane region" description="Helical" evidence="8">
    <location>
        <begin position="175"/>
        <end position="195"/>
    </location>
</feature>
<gene>
    <name evidence="10" type="ORF">SSFG_02756</name>
</gene>
<evidence type="ECO:0000313" key="10">
    <source>
        <dbReference type="EMBL" id="EFE67507.2"/>
    </source>
</evidence>
<dbReference type="eggNOG" id="COG3274">
    <property type="taxonomic scope" value="Bacteria"/>
</dbReference>